<evidence type="ECO:0000313" key="2">
    <source>
        <dbReference type="Proteomes" id="UP000305401"/>
    </source>
</evidence>
<dbReference type="EMBL" id="SSTG01000283">
    <property type="protein sequence ID" value="THG37563.1"/>
    <property type="molecule type" value="Genomic_DNA"/>
</dbReference>
<proteinExistence type="predicted"/>
<keyword evidence="2" id="KW-1185">Reference proteome</keyword>
<accession>A0AC61S357</accession>
<protein>
    <submittedName>
        <fullName evidence="1">Uncharacterized protein</fullName>
    </submittedName>
</protein>
<name>A0AC61S357_9BACT</name>
<feature type="non-terminal residue" evidence="1">
    <location>
        <position position="145"/>
    </location>
</feature>
<sequence>MNSLKIMYRQKFEYFLNASLCLDFGGGWRANLSFGATNQYSGWYARMAFRGLKIGYGETYYNEQYIASYKELPSGETINTGYSLGEQTVGTITVQIDGWQLRVSNDCLGDRQDRWRTSAVEITKGNLTLGTSVTTNNVSLESKDF</sequence>
<organism evidence="1 2">
    <name type="scientific">Muribaculum caecicola</name>
    <dbReference type="NCBI Taxonomy" id="3038144"/>
    <lineage>
        <taxon>Bacteria</taxon>
        <taxon>Pseudomonadati</taxon>
        <taxon>Bacteroidota</taxon>
        <taxon>Bacteroidia</taxon>
        <taxon>Bacteroidales</taxon>
        <taxon>Muribaculaceae</taxon>
        <taxon>Muribaculum</taxon>
    </lineage>
</organism>
<gene>
    <name evidence="1" type="ORF">E5990_11400</name>
</gene>
<reference evidence="1" key="1">
    <citation type="submission" date="2019-04" db="EMBL/GenBank/DDBJ databases">
        <title>Microbes associate with the intestines of laboratory mice.</title>
        <authorList>
            <person name="Navarre W."/>
            <person name="Wong E."/>
            <person name="Huang K.C."/>
            <person name="Tropini C."/>
            <person name="Ng K."/>
            <person name="Yu B."/>
        </authorList>
    </citation>
    <scope>NUCLEOTIDE SEQUENCE</scope>
    <source>
        <strain evidence="1">NM86_A22</strain>
    </source>
</reference>
<evidence type="ECO:0000313" key="1">
    <source>
        <dbReference type="EMBL" id="THG37563.1"/>
    </source>
</evidence>
<comment type="caution">
    <text evidence="1">The sequence shown here is derived from an EMBL/GenBank/DDBJ whole genome shotgun (WGS) entry which is preliminary data.</text>
</comment>
<dbReference type="Proteomes" id="UP000305401">
    <property type="component" value="Unassembled WGS sequence"/>
</dbReference>